<keyword evidence="2" id="KW-0238">DNA-binding</keyword>
<dbReference type="InterPro" id="IPR036388">
    <property type="entry name" value="WH-like_DNA-bd_sf"/>
</dbReference>
<reference evidence="2 3" key="1">
    <citation type="submission" date="2017-11" db="EMBL/GenBank/DDBJ databases">
        <title>Complete genome of a free-living desiccation-tolerant cyanobacterium and its photosynthetic adaptation to extreme terrestrial habitat.</title>
        <authorList>
            <person name="Shang J."/>
        </authorList>
    </citation>
    <scope>NUCLEOTIDE SEQUENCE [LARGE SCALE GENOMIC DNA]</scope>
    <source>
        <strain evidence="2 3">CCNUN1</strain>
    </source>
</reference>
<dbReference type="GO" id="GO:0003677">
    <property type="term" value="F:DNA binding"/>
    <property type="evidence" value="ECO:0007669"/>
    <property type="project" value="UniProtKB-KW"/>
</dbReference>
<dbReference type="InterPro" id="IPR036390">
    <property type="entry name" value="WH_DNA-bd_sf"/>
</dbReference>
<dbReference type="Gene3D" id="1.10.10.10">
    <property type="entry name" value="Winged helix-like DNA-binding domain superfamily/Winged helix DNA-binding domain"/>
    <property type="match status" value="1"/>
</dbReference>
<dbReference type="InterPro" id="IPR039422">
    <property type="entry name" value="MarR/SlyA-like"/>
</dbReference>
<gene>
    <name evidence="2" type="ORF">COO91_08795</name>
</gene>
<dbReference type="SMART" id="SM00347">
    <property type="entry name" value="HTH_MARR"/>
    <property type="match status" value="1"/>
</dbReference>
<dbReference type="PANTHER" id="PTHR33164:SF89">
    <property type="entry name" value="MARR FAMILY REGULATORY PROTEIN"/>
    <property type="match status" value="1"/>
</dbReference>
<dbReference type="PROSITE" id="PS50995">
    <property type="entry name" value="HTH_MARR_2"/>
    <property type="match status" value="1"/>
</dbReference>
<dbReference type="PRINTS" id="PR00598">
    <property type="entry name" value="HTHMARR"/>
</dbReference>
<keyword evidence="3" id="KW-1185">Reference proteome</keyword>
<dbReference type="RefSeq" id="WP_100902601.1">
    <property type="nucleotide sequence ID" value="NZ_CAWNNC010000001.1"/>
</dbReference>
<protein>
    <submittedName>
        <fullName evidence="2">DNA-binding transcriptional regulator, MarR family</fullName>
    </submittedName>
</protein>
<evidence type="ECO:0000313" key="2">
    <source>
        <dbReference type="EMBL" id="AUB42649.1"/>
    </source>
</evidence>
<dbReference type="SUPFAM" id="SSF46785">
    <property type="entry name" value="Winged helix' DNA-binding domain"/>
    <property type="match status" value="1"/>
</dbReference>
<evidence type="ECO:0000313" key="3">
    <source>
        <dbReference type="Proteomes" id="UP000232003"/>
    </source>
</evidence>
<feature type="domain" description="HTH marR-type" evidence="1">
    <location>
        <begin position="16"/>
        <end position="150"/>
    </location>
</feature>
<dbReference type="EMBL" id="CP024785">
    <property type="protein sequence ID" value="AUB42649.1"/>
    <property type="molecule type" value="Genomic_DNA"/>
</dbReference>
<name>A0A2K8T4R4_9NOSO</name>
<organism evidence="2 3">
    <name type="scientific">Nostoc flagelliforme CCNUN1</name>
    <dbReference type="NCBI Taxonomy" id="2038116"/>
    <lineage>
        <taxon>Bacteria</taxon>
        <taxon>Bacillati</taxon>
        <taxon>Cyanobacteriota</taxon>
        <taxon>Cyanophyceae</taxon>
        <taxon>Nostocales</taxon>
        <taxon>Nostocaceae</taxon>
        <taxon>Nostoc</taxon>
    </lineage>
</organism>
<evidence type="ECO:0000259" key="1">
    <source>
        <dbReference type="PROSITE" id="PS50995"/>
    </source>
</evidence>
<dbReference type="OrthoDB" id="512297at2"/>
<dbReference type="AlphaFoldDB" id="A0A2K8T4R4"/>
<dbReference type="Pfam" id="PF01047">
    <property type="entry name" value="MarR"/>
    <property type="match status" value="1"/>
</dbReference>
<dbReference type="GO" id="GO:0006950">
    <property type="term" value="P:response to stress"/>
    <property type="evidence" value="ECO:0007669"/>
    <property type="project" value="TreeGrafter"/>
</dbReference>
<dbReference type="InterPro" id="IPR000835">
    <property type="entry name" value="HTH_MarR-typ"/>
</dbReference>
<dbReference type="Proteomes" id="UP000232003">
    <property type="component" value="Chromosome"/>
</dbReference>
<dbReference type="GO" id="GO:0003700">
    <property type="term" value="F:DNA-binding transcription factor activity"/>
    <property type="evidence" value="ECO:0007669"/>
    <property type="project" value="InterPro"/>
</dbReference>
<dbReference type="PANTHER" id="PTHR33164">
    <property type="entry name" value="TRANSCRIPTIONAL REGULATOR, MARR FAMILY"/>
    <property type="match status" value="1"/>
</dbReference>
<accession>A0A2K8T4R4</accession>
<sequence length="157" mass="17520">MTLDKPNQGATSEECAARVMETVPLVMRFIRADMRAHSAAFLSIPQLRSLAFINRNPGASLSDLAEHLGVTSATASATIERLVQRDFVKRIAHPQERRRVLLNLTEDGKHHLKQSQDQTRAHISDLLKGLSEDQISNIEEGLTLLKNVFEKTELKAP</sequence>
<proteinExistence type="predicted"/>
<dbReference type="KEGG" id="nfl:COO91_08795"/>